<keyword evidence="1" id="KW-0805">Transcription regulation</keyword>
<dbReference type="Proteomes" id="UP000242367">
    <property type="component" value="Unassembled WGS sequence"/>
</dbReference>
<comment type="caution">
    <text evidence="7">The sequence shown here is derived from an EMBL/GenBank/DDBJ whole genome shotgun (WGS) entry which is preliminary data.</text>
</comment>
<evidence type="ECO:0000313" key="7">
    <source>
        <dbReference type="EMBL" id="POM27452.1"/>
    </source>
</evidence>
<evidence type="ECO:0000313" key="8">
    <source>
        <dbReference type="Proteomes" id="UP000242367"/>
    </source>
</evidence>
<dbReference type="GO" id="GO:0000976">
    <property type="term" value="F:transcription cis-regulatory region binding"/>
    <property type="evidence" value="ECO:0007669"/>
    <property type="project" value="TreeGrafter"/>
</dbReference>
<evidence type="ECO:0000256" key="4">
    <source>
        <dbReference type="PROSITE-ProRule" id="PRU00335"/>
    </source>
</evidence>
<gene>
    <name evidence="7" type="ORF">BTM25_18670</name>
</gene>
<dbReference type="InterPro" id="IPR050109">
    <property type="entry name" value="HTH-type_TetR-like_transc_reg"/>
</dbReference>
<dbReference type="InterPro" id="IPR023772">
    <property type="entry name" value="DNA-bd_HTH_TetR-type_CS"/>
</dbReference>
<evidence type="ECO:0000256" key="5">
    <source>
        <dbReference type="SAM" id="MobiDB-lite"/>
    </source>
</evidence>
<evidence type="ECO:0000259" key="6">
    <source>
        <dbReference type="PROSITE" id="PS50977"/>
    </source>
</evidence>
<dbReference type="GO" id="GO:0003700">
    <property type="term" value="F:DNA-binding transcription factor activity"/>
    <property type="evidence" value="ECO:0007669"/>
    <property type="project" value="TreeGrafter"/>
</dbReference>
<feature type="domain" description="HTH tetR-type" evidence="6">
    <location>
        <begin position="54"/>
        <end position="114"/>
    </location>
</feature>
<dbReference type="Gene3D" id="1.10.357.10">
    <property type="entry name" value="Tetracycline Repressor, domain 2"/>
    <property type="match status" value="1"/>
</dbReference>
<reference evidence="7 8" key="1">
    <citation type="journal article" date="2017" name="Chemistry">
        <title>Isolation, Biosynthesis and Chemical Modifications of Rubterolones A-F: Rare Tropolone Alkaloids from Actinomadura sp. 5-2.</title>
        <authorList>
            <person name="Guo H."/>
            <person name="Benndorf R."/>
            <person name="Leichnitz D."/>
            <person name="Klassen J.L."/>
            <person name="Vollmers J."/>
            <person name="Gorls H."/>
            <person name="Steinacker M."/>
            <person name="Weigel C."/>
            <person name="Dahse H.M."/>
            <person name="Kaster A.K."/>
            <person name="de Beer Z.W."/>
            <person name="Poulsen M."/>
            <person name="Beemelmanns C."/>
        </authorList>
    </citation>
    <scope>NUCLEOTIDE SEQUENCE [LARGE SCALE GENOMIC DNA]</scope>
    <source>
        <strain evidence="7 8">5-2</strain>
    </source>
</reference>
<dbReference type="PRINTS" id="PR00455">
    <property type="entry name" value="HTHTETR"/>
</dbReference>
<name>A0A2P4UQX6_9ACTN</name>
<dbReference type="AlphaFoldDB" id="A0A2P4UQX6"/>
<protein>
    <submittedName>
        <fullName evidence="7">Transcriptional regulator BetI</fullName>
    </submittedName>
</protein>
<keyword evidence="3" id="KW-0804">Transcription</keyword>
<organism evidence="7 8">
    <name type="scientific">Actinomadura rubteroloni</name>
    <dbReference type="NCBI Taxonomy" id="1926885"/>
    <lineage>
        <taxon>Bacteria</taxon>
        <taxon>Bacillati</taxon>
        <taxon>Actinomycetota</taxon>
        <taxon>Actinomycetes</taxon>
        <taxon>Streptosporangiales</taxon>
        <taxon>Thermomonosporaceae</taxon>
        <taxon>Actinomadura</taxon>
    </lineage>
</organism>
<accession>A0A2P4UQX6</accession>
<feature type="region of interest" description="Disordered" evidence="5">
    <location>
        <begin position="1"/>
        <end position="44"/>
    </location>
</feature>
<dbReference type="InterPro" id="IPR001647">
    <property type="entry name" value="HTH_TetR"/>
</dbReference>
<keyword evidence="8" id="KW-1185">Reference proteome</keyword>
<feature type="compositionally biased region" description="Basic and acidic residues" evidence="5">
    <location>
        <begin position="28"/>
        <end position="41"/>
    </location>
</feature>
<proteinExistence type="predicted"/>
<evidence type="ECO:0000256" key="1">
    <source>
        <dbReference type="ARBA" id="ARBA00023015"/>
    </source>
</evidence>
<dbReference type="PROSITE" id="PS01081">
    <property type="entry name" value="HTH_TETR_1"/>
    <property type="match status" value="1"/>
</dbReference>
<dbReference type="SUPFAM" id="SSF46689">
    <property type="entry name" value="Homeodomain-like"/>
    <property type="match status" value="1"/>
</dbReference>
<dbReference type="PANTHER" id="PTHR30055">
    <property type="entry name" value="HTH-TYPE TRANSCRIPTIONAL REGULATOR RUTR"/>
    <property type="match status" value="1"/>
</dbReference>
<dbReference type="EMBL" id="MTBP01000001">
    <property type="protein sequence ID" value="POM27452.1"/>
    <property type="molecule type" value="Genomic_DNA"/>
</dbReference>
<dbReference type="PROSITE" id="PS50977">
    <property type="entry name" value="HTH_TETR_2"/>
    <property type="match status" value="1"/>
</dbReference>
<dbReference type="Pfam" id="PF00440">
    <property type="entry name" value="TetR_N"/>
    <property type="match status" value="1"/>
</dbReference>
<evidence type="ECO:0000256" key="2">
    <source>
        <dbReference type="ARBA" id="ARBA00023125"/>
    </source>
</evidence>
<sequence length="241" mass="25957">MPDTVGMPRETIPAKAGTSDGATMPEHPPADRPSPDVERLPSGRHRLPRAFVTEHQRRRILGAVVAVAGVHGFGQLTVDAIIARAGVSRATFYMHFRNKDDVFLRACDDLAARTARRVAAARRDQPDALRRMTAGLGALLSHLAADPPAARTWMVESMAAGTEAAARRDAALGTLARLVAADLRELDPRHPDPDLTAETITGGVYQVLATRIRRGETAALPDLLPRLITAVFMKIPACCAR</sequence>
<dbReference type="PANTHER" id="PTHR30055:SF238">
    <property type="entry name" value="MYCOFACTOCIN BIOSYNTHESIS TRANSCRIPTIONAL REGULATOR MFTR-RELATED"/>
    <property type="match status" value="1"/>
</dbReference>
<evidence type="ECO:0000256" key="3">
    <source>
        <dbReference type="ARBA" id="ARBA00023163"/>
    </source>
</evidence>
<feature type="DNA-binding region" description="H-T-H motif" evidence="4">
    <location>
        <begin position="77"/>
        <end position="96"/>
    </location>
</feature>
<keyword evidence="2 4" id="KW-0238">DNA-binding</keyword>
<dbReference type="InterPro" id="IPR009057">
    <property type="entry name" value="Homeodomain-like_sf"/>
</dbReference>